<dbReference type="AlphaFoldDB" id="A0AA38FP03"/>
<dbReference type="PANTHER" id="PTHR47723">
    <property type="entry name" value="OS05G0353850 PROTEIN"/>
    <property type="match status" value="1"/>
</dbReference>
<sequence length="147" mass="16373">GQKLSMRQVWNRIESSLLELVGSCGSDRKEEKKVSWKPPPEGWIKMNFDGASKGNPSCVGCGCVFRKDDCQPLLAIAWDCGVSSNNYAEGMALLFGLLEAKRRNWLQIWIEGDSLTILNMAQGKTPRAWQLKFICASIKSILASFSE</sequence>
<comment type="caution">
    <text evidence="2">The sequence shown here is derived from an EMBL/GenBank/DDBJ whole genome shotgun (WGS) entry which is preliminary data.</text>
</comment>
<evidence type="ECO:0000259" key="1">
    <source>
        <dbReference type="Pfam" id="PF13456"/>
    </source>
</evidence>
<dbReference type="InterPro" id="IPR053151">
    <property type="entry name" value="RNase_H-like"/>
</dbReference>
<dbReference type="Proteomes" id="UP000824469">
    <property type="component" value="Unassembled WGS sequence"/>
</dbReference>
<keyword evidence="3" id="KW-1185">Reference proteome</keyword>
<gene>
    <name evidence="2" type="ORF">KI387_035242</name>
</gene>
<dbReference type="Pfam" id="PF13456">
    <property type="entry name" value="RVT_3"/>
    <property type="match status" value="1"/>
</dbReference>
<feature type="non-terminal residue" evidence="2">
    <location>
        <position position="147"/>
    </location>
</feature>
<dbReference type="GO" id="GO:0003676">
    <property type="term" value="F:nucleic acid binding"/>
    <property type="evidence" value="ECO:0007669"/>
    <property type="project" value="InterPro"/>
</dbReference>
<feature type="domain" description="RNase H type-1" evidence="1">
    <location>
        <begin position="47"/>
        <end position="146"/>
    </location>
</feature>
<dbReference type="InterPro" id="IPR044730">
    <property type="entry name" value="RNase_H-like_dom_plant"/>
</dbReference>
<dbReference type="InterPro" id="IPR002156">
    <property type="entry name" value="RNaseH_domain"/>
</dbReference>
<organism evidence="2 3">
    <name type="scientific">Taxus chinensis</name>
    <name type="common">Chinese yew</name>
    <name type="synonym">Taxus wallichiana var. chinensis</name>
    <dbReference type="NCBI Taxonomy" id="29808"/>
    <lineage>
        <taxon>Eukaryota</taxon>
        <taxon>Viridiplantae</taxon>
        <taxon>Streptophyta</taxon>
        <taxon>Embryophyta</taxon>
        <taxon>Tracheophyta</taxon>
        <taxon>Spermatophyta</taxon>
        <taxon>Pinopsida</taxon>
        <taxon>Pinidae</taxon>
        <taxon>Conifers II</taxon>
        <taxon>Cupressales</taxon>
        <taxon>Taxaceae</taxon>
        <taxon>Taxus</taxon>
    </lineage>
</organism>
<reference evidence="2 3" key="1">
    <citation type="journal article" date="2021" name="Nat. Plants">
        <title>The Taxus genome provides insights into paclitaxel biosynthesis.</title>
        <authorList>
            <person name="Xiong X."/>
            <person name="Gou J."/>
            <person name="Liao Q."/>
            <person name="Li Y."/>
            <person name="Zhou Q."/>
            <person name="Bi G."/>
            <person name="Li C."/>
            <person name="Du R."/>
            <person name="Wang X."/>
            <person name="Sun T."/>
            <person name="Guo L."/>
            <person name="Liang H."/>
            <person name="Lu P."/>
            <person name="Wu Y."/>
            <person name="Zhang Z."/>
            <person name="Ro D.K."/>
            <person name="Shang Y."/>
            <person name="Huang S."/>
            <person name="Yan J."/>
        </authorList>
    </citation>
    <scope>NUCLEOTIDE SEQUENCE [LARGE SCALE GENOMIC DNA]</scope>
    <source>
        <strain evidence="2">Ta-2019</strain>
    </source>
</reference>
<feature type="non-terminal residue" evidence="2">
    <location>
        <position position="1"/>
    </location>
</feature>
<evidence type="ECO:0000313" key="2">
    <source>
        <dbReference type="EMBL" id="KAH9307331.1"/>
    </source>
</evidence>
<dbReference type="SUPFAM" id="SSF53098">
    <property type="entry name" value="Ribonuclease H-like"/>
    <property type="match status" value="1"/>
</dbReference>
<dbReference type="EMBL" id="JAHRHJ020000007">
    <property type="protein sequence ID" value="KAH9307331.1"/>
    <property type="molecule type" value="Genomic_DNA"/>
</dbReference>
<dbReference type="PANTHER" id="PTHR47723:SF19">
    <property type="entry name" value="POLYNUCLEOTIDYL TRANSFERASE, RIBONUCLEASE H-LIKE SUPERFAMILY PROTEIN"/>
    <property type="match status" value="1"/>
</dbReference>
<dbReference type="InterPro" id="IPR012337">
    <property type="entry name" value="RNaseH-like_sf"/>
</dbReference>
<dbReference type="CDD" id="cd06222">
    <property type="entry name" value="RNase_H_like"/>
    <property type="match status" value="1"/>
</dbReference>
<evidence type="ECO:0000313" key="3">
    <source>
        <dbReference type="Proteomes" id="UP000824469"/>
    </source>
</evidence>
<dbReference type="OMA" id="ICASIKS"/>
<protein>
    <recommendedName>
        <fullName evidence="1">RNase H type-1 domain-containing protein</fullName>
    </recommendedName>
</protein>
<dbReference type="Gene3D" id="3.30.420.10">
    <property type="entry name" value="Ribonuclease H-like superfamily/Ribonuclease H"/>
    <property type="match status" value="1"/>
</dbReference>
<dbReference type="GO" id="GO:0004523">
    <property type="term" value="F:RNA-DNA hybrid ribonuclease activity"/>
    <property type="evidence" value="ECO:0007669"/>
    <property type="project" value="InterPro"/>
</dbReference>
<dbReference type="InterPro" id="IPR036397">
    <property type="entry name" value="RNaseH_sf"/>
</dbReference>
<name>A0AA38FP03_TAXCH</name>
<proteinExistence type="predicted"/>
<accession>A0AA38FP03</accession>